<dbReference type="EMBL" id="KB445806">
    <property type="protein sequence ID" value="EMD33285.1"/>
    <property type="molecule type" value="Genomic_DNA"/>
</dbReference>
<accession>M2QM86</accession>
<protein>
    <submittedName>
        <fullName evidence="1">Uncharacterized protein</fullName>
    </submittedName>
</protein>
<evidence type="ECO:0000313" key="1">
    <source>
        <dbReference type="EMBL" id="EMD33285.1"/>
    </source>
</evidence>
<dbReference type="AlphaFoldDB" id="M2QM86"/>
<reference evidence="1 2" key="1">
    <citation type="journal article" date="2012" name="Proc. Natl. Acad. Sci. U.S.A.">
        <title>Comparative genomics of Ceriporiopsis subvermispora and Phanerochaete chrysosporium provide insight into selective ligninolysis.</title>
        <authorList>
            <person name="Fernandez-Fueyo E."/>
            <person name="Ruiz-Duenas F.J."/>
            <person name="Ferreira P."/>
            <person name="Floudas D."/>
            <person name="Hibbett D.S."/>
            <person name="Canessa P."/>
            <person name="Larrondo L.F."/>
            <person name="James T.Y."/>
            <person name="Seelenfreund D."/>
            <person name="Lobos S."/>
            <person name="Polanco R."/>
            <person name="Tello M."/>
            <person name="Honda Y."/>
            <person name="Watanabe T."/>
            <person name="Watanabe T."/>
            <person name="Ryu J.S."/>
            <person name="Kubicek C.P."/>
            <person name="Schmoll M."/>
            <person name="Gaskell J."/>
            <person name="Hammel K.E."/>
            <person name="St John F.J."/>
            <person name="Vanden Wymelenberg A."/>
            <person name="Sabat G."/>
            <person name="Splinter BonDurant S."/>
            <person name="Syed K."/>
            <person name="Yadav J.S."/>
            <person name="Doddapaneni H."/>
            <person name="Subramanian V."/>
            <person name="Lavin J.L."/>
            <person name="Oguiza J.A."/>
            <person name="Perez G."/>
            <person name="Pisabarro A.G."/>
            <person name="Ramirez L."/>
            <person name="Santoyo F."/>
            <person name="Master E."/>
            <person name="Coutinho P.M."/>
            <person name="Henrissat B."/>
            <person name="Lombard V."/>
            <person name="Magnuson J.K."/>
            <person name="Kuees U."/>
            <person name="Hori C."/>
            <person name="Igarashi K."/>
            <person name="Samejima M."/>
            <person name="Held B.W."/>
            <person name="Barry K.W."/>
            <person name="LaButti K.M."/>
            <person name="Lapidus A."/>
            <person name="Lindquist E.A."/>
            <person name="Lucas S.M."/>
            <person name="Riley R."/>
            <person name="Salamov A.A."/>
            <person name="Hoffmeister D."/>
            <person name="Schwenk D."/>
            <person name="Hadar Y."/>
            <person name="Yarden O."/>
            <person name="de Vries R.P."/>
            <person name="Wiebenga A."/>
            <person name="Stenlid J."/>
            <person name="Eastwood D."/>
            <person name="Grigoriev I.V."/>
            <person name="Berka R.M."/>
            <person name="Blanchette R.A."/>
            <person name="Kersten P."/>
            <person name="Martinez A.T."/>
            <person name="Vicuna R."/>
            <person name="Cullen D."/>
        </authorList>
    </citation>
    <scope>NUCLEOTIDE SEQUENCE [LARGE SCALE GENOMIC DNA]</scope>
    <source>
        <strain evidence="1 2">B</strain>
    </source>
</reference>
<organism evidence="1 2">
    <name type="scientific">Ceriporiopsis subvermispora (strain B)</name>
    <name type="common">White-rot fungus</name>
    <name type="synonym">Gelatoporia subvermispora</name>
    <dbReference type="NCBI Taxonomy" id="914234"/>
    <lineage>
        <taxon>Eukaryota</taxon>
        <taxon>Fungi</taxon>
        <taxon>Dikarya</taxon>
        <taxon>Basidiomycota</taxon>
        <taxon>Agaricomycotina</taxon>
        <taxon>Agaricomycetes</taxon>
        <taxon>Polyporales</taxon>
        <taxon>Gelatoporiaceae</taxon>
        <taxon>Gelatoporia</taxon>
    </lineage>
</organism>
<name>M2QM86_CERS8</name>
<evidence type="ECO:0000313" key="2">
    <source>
        <dbReference type="Proteomes" id="UP000016930"/>
    </source>
</evidence>
<dbReference type="Proteomes" id="UP000016930">
    <property type="component" value="Unassembled WGS sequence"/>
</dbReference>
<gene>
    <name evidence="1" type="ORF">CERSUDRAFT_117912</name>
</gene>
<dbReference type="HOGENOM" id="CLU_900151_0_0_1"/>
<proteinExistence type="predicted"/>
<sequence>MPCTVQLSSISHSLTLLPLFPQPPRAVSHLRILPPFISASSCSLHTFDTMLFGLASTHSKIDSSDLTGYLTASRSRTLQVTERRSVLFTPFTVTMYPRLLQSQSEGDSVYVSHLARDSPQLLICLLFEDTALPSHMRPSGHRLFISAFMIASKTARNDNLKMPLTVTMPEPISTGRNVGRLVTDAEHLSSVDIGSYDRLRGFSRSRSRSENPPYCHNRTAFTIASKVICDVIPRFRRRAILSYGWAFVVRNAIPFIARPSSRLLSLRRSSPHSRQKRHIHNDRHPVLVASFRHFHRDPGEPLVRLYMSW</sequence>
<keyword evidence="2" id="KW-1185">Reference proteome</keyword>